<sequence length="132" mass="14288">MASNARTKVGPGPFMAPELSSSSPLLRTPKMDVWSLFVTPACAVNGTGFRRQLLSQTTSFQIQAIQDAVMTSYWARFATWRLSTQASELQPGICWTRSSPEKAVPPRRVSRPLASGGGATGRSGRQCERGSI</sequence>
<dbReference type="SUPFAM" id="SSF56112">
    <property type="entry name" value="Protein kinase-like (PK-like)"/>
    <property type="match status" value="1"/>
</dbReference>
<feature type="region of interest" description="Disordered" evidence="1">
    <location>
        <begin position="96"/>
        <end position="132"/>
    </location>
</feature>
<dbReference type="InterPro" id="IPR011009">
    <property type="entry name" value="Kinase-like_dom_sf"/>
</dbReference>
<reference evidence="2" key="1">
    <citation type="journal article" date="2021" name="Nat. Commun.">
        <title>Genetic determinants of endophytism in the Arabidopsis root mycobiome.</title>
        <authorList>
            <person name="Mesny F."/>
            <person name="Miyauchi S."/>
            <person name="Thiergart T."/>
            <person name="Pickel B."/>
            <person name="Atanasova L."/>
            <person name="Karlsson M."/>
            <person name="Huettel B."/>
            <person name="Barry K.W."/>
            <person name="Haridas S."/>
            <person name="Chen C."/>
            <person name="Bauer D."/>
            <person name="Andreopoulos W."/>
            <person name="Pangilinan J."/>
            <person name="LaButti K."/>
            <person name="Riley R."/>
            <person name="Lipzen A."/>
            <person name="Clum A."/>
            <person name="Drula E."/>
            <person name="Henrissat B."/>
            <person name="Kohler A."/>
            <person name="Grigoriev I.V."/>
            <person name="Martin F.M."/>
            <person name="Hacquard S."/>
        </authorList>
    </citation>
    <scope>NUCLEOTIDE SEQUENCE</scope>
    <source>
        <strain evidence="2">MPI-CAGE-AT-0021</strain>
    </source>
</reference>
<protein>
    <submittedName>
        <fullName evidence="2">Uncharacterized protein</fullName>
    </submittedName>
</protein>
<dbReference type="Proteomes" id="UP000717696">
    <property type="component" value="Unassembled WGS sequence"/>
</dbReference>
<proteinExistence type="predicted"/>
<comment type="caution">
    <text evidence="2">The sequence shown here is derived from an EMBL/GenBank/DDBJ whole genome shotgun (WGS) entry which is preliminary data.</text>
</comment>
<dbReference type="EMBL" id="JAGMUU010000003">
    <property type="protein sequence ID" value="KAH7157608.1"/>
    <property type="molecule type" value="Genomic_DNA"/>
</dbReference>
<keyword evidence="3" id="KW-1185">Reference proteome</keyword>
<dbReference type="OrthoDB" id="4062651at2759"/>
<name>A0A9P9JH06_9HYPO</name>
<evidence type="ECO:0000256" key="1">
    <source>
        <dbReference type="SAM" id="MobiDB-lite"/>
    </source>
</evidence>
<dbReference type="AlphaFoldDB" id="A0A9P9JH06"/>
<evidence type="ECO:0000313" key="3">
    <source>
        <dbReference type="Proteomes" id="UP000717696"/>
    </source>
</evidence>
<accession>A0A9P9JH06</accession>
<gene>
    <name evidence="2" type="ORF">B0J13DRAFT_174534</name>
</gene>
<organism evidence="2 3">
    <name type="scientific">Dactylonectria estremocensis</name>
    <dbReference type="NCBI Taxonomy" id="1079267"/>
    <lineage>
        <taxon>Eukaryota</taxon>
        <taxon>Fungi</taxon>
        <taxon>Dikarya</taxon>
        <taxon>Ascomycota</taxon>
        <taxon>Pezizomycotina</taxon>
        <taxon>Sordariomycetes</taxon>
        <taxon>Hypocreomycetidae</taxon>
        <taxon>Hypocreales</taxon>
        <taxon>Nectriaceae</taxon>
        <taxon>Dactylonectria</taxon>
    </lineage>
</organism>
<evidence type="ECO:0000313" key="2">
    <source>
        <dbReference type="EMBL" id="KAH7157608.1"/>
    </source>
</evidence>